<evidence type="ECO:0000259" key="4">
    <source>
        <dbReference type="Pfam" id="PF02237"/>
    </source>
</evidence>
<accession>A0A0R2NJC5</accession>
<dbReference type="GO" id="GO:0009249">
    <property type="term" value="P:protein lipoylation"/>
    <property type="evidence" value="ECO:0007669"/>
    <property type="project" value="UniProtKB-ARBA"/>
</dbReference>
<dbReference type="PANTHER" id="PTHR12835">
    <property type="entry name" value="BIOTIN PROTEIN LIGASE"/>
    <property type="match status" value="1"/>
</dbReference>
<dbReference type="InterPro" id="IPR004143">
    <property type="entry name" value="BPL_LPL_catalytic"/>
</dbReference>
<evidence type="ECO:0000313" key="7">
    <source>
        <dbReference type="Proteomes" id="UP000051249"/>
    </source>
</evidence>
<dbReference type="GO" id="GO:0005737">
    <property type="term" value="C:cytoplasm"/>
    <property type="evidence" value="ECO:0007669"/>
    <property type="project" value="TreeGrafter"/>
</dbReference>
<sequence>MEESRMEFNQEQLQRALPSFDFYFFDEIESTNKTAKQWLEDGKVEKNAVLIADQQTGGYGSHARKWSGDQSGLYCSIIFPISNMVPINPGAITMQTATVIAQTLNEVYQSDVKLKWVNDLILNRKKLGGILCELVTNLNNQIIGLVIGFGINISKQSVPAELESIAINLSENVSADNNQKFITQVLDGIKKSYHSEQNDSWLNDYKELSTMYQQMVEVDLNDQHLVGRVADFRDDGALVLKTSENVVPILAGTVSFHEK</sequence>
<protein>
    <recommendedName>
        <fullName evidence="3">biotin--[biotin carboxyl-carrier protein] ligase</fullName>
        <ecNumber evidence="3">6.3.4.15</ecNumber>
    </recommendedName>
</protein>
<dbReference type="Gene3D" id="3.30.930.10">
    <property type="entry name" value="Bira Bifunctional Protein, Domain 2"/>
    <property type="match status" value="1"/>
</dbReference>
<name>A0A0R2NJC5_9LACO</name>
<dbReference type="Pfam" id="PF02237">
    <property type="entry name" value="BPL_C"/>
    <property type="match status" value="1"/>
</dbReference>
<dbReference type="AlphaFoldDB" id="A0A0R2NJC5"/>
<proteinExistence type="predicted"/>
<evidence type="ECO:0000256" key="1">
    <source>
        <dbReference type="ARBA" id="ARBA00022598"/>
    </source>
</evidence>
<dbReference type="PANTHER" id="PTHR12835:SF5">
    <property type="entry name" value="BIOTIN--PROTEIN LIGASE"/>
    <property type="match status" value="1"/>
</dbReference>
<dbReference type="PATRIC" id="fig|480391.4.peg.1440"/>
<evidence type="ECO:0000259" key="5">
    <source>
        <dbReference type="Pfam" id="PF03099"/>
    </source>
</evidence>
<keyword evidence="1" id="KW-0436">Ligase</keyword>
<keyword evidence="7" id="KW-1185">Reference proteome</keyword>
<dbReference type="InterPro" id="IPR004408">
    <property type="entry name" value="Biotin_CoA_COase_ligase"/>
</dbReference>
<gene>
    <name evidence="6" type="ORF">IV88_GL001416</name>
</gene>
<feature type="domain" description="Biotin protein ligase C-terminal" evidence="4">
    <location>
        <begin position="214"/>
        <end position="256"/>
    </location>
</feature>
<dbReference type="CDD" id="cd16442">
    <property type="entry name" value="BPL"/>
    <property type="match status" value="1"/>
</dbReference>
<reference evidence="6 7" key="1">
    <citation type="journal article" date="2015" name="Genome Announc.">
        <title>Expanding the biotechnology potential of lactobacilli through comparative genomics of 213 strains and associated genera.</title>
        <authorList>
            <person name="Sun Z."/>
            <person name="Harris H.M."/>
            <person name="McCann A."/>
            <person name="Guo C."/>
            <person name="Argimon S."/>
            <person name="Zhang W."/>
            <person name="Yang X."/>
            <person name="Jeffery I.B."/>
            <person name="Cooney J.C."/>
            <person name="Kagawa T.F."/>
            <person name="Liu W."/>
            <person name="Song Y."/>
            <person name="Salvetti E."/>
            <person name="Wrobel A."/>
            <person name="Rasinkangas P."/>
            <person name="Parkhill J."/>
            <person name="Rea M.C."/>
            <person name="O'Sullivan O."/>
            <person name="Ritari J."/>
            <person name="Douillard F.P."/>
            <person name="Paul Ross R."/>
            <person name="Yang R."/>
            <person name="Briner A.E."/>
            <person name="Felis G.E."/>
            <person name="de Vos W.M."/>
            <person name="Barrangou R."/>
            <person name="Klaenhammer T.R."/>
            <person name="Caufield P.W."/>
            <person name="Cui Y."/>
            <person name="Zhang H."/>
            <person name="O'Toole P.W."/>
        </authorList>
    </citation>
    <scope>NUCLEOTIDE SEQUENCE [LARGE SCALE GENOMIC DNA]</scope>
    <source>
        <strain evidence="6 7">DSM 23026</strain>
    </source>
</reference>
<dbReference type="GO" id="GO:0004077">
    <property type="term" value="F:biotin--[biotin carboxyl-carrier protein] ligase activity"/>
    <property type="evidence" value="ECO:0007669"/>
    <property type="project" value="UniProtKB-EC"/>
</dbReference>
<dbReference type="Proteomes" id="UP000051249">
    <property type="component" value="Unassembled WGS sequence"/>
</dbReference>
<dbReference type="NCBIfam" id="TIGR00121">
    <property type="entry name" value="birA_ligase"/>
    <property type="match status" value="1"/>
</dbReference>
<dbReference type="InterPro" id="IPR045864">
    <property type="entry name" value="aa-tRNA-synth_II/BPL/LPL"/>
</dbReference>
<evidence type="ECO:0000256" key="2">
    <source>
        <dbReference type="ARBA" id="ARBA00023267"/>
    </source>
</evidence>
<comment type="caution">
    <text evidence="6">The sequence shown here is derived from an EMBL/GenBank/DDBJ whole genome shotgun (WGS) entry which is preliminary data.</text>
</comment>
<dbReference type="SUPFAM" id="SSF55681">
    <property type="entry name" value="Class II aaRS and biotin synthetases"/>
    <property type="match status" value="1"/>
</dbReference>
<dbReference type="OrthoDB" id="9807064at2"/>
<evidence type="ECO:0000313" key="6">
    <source>
        <dbReference type="EMBL" id="KRO25881.1"/>
    </source>
</evidence>
<feature type="domain" description="BPL/LPL catalytic" evidence="5">
    <location>
        <begin position="27"/>
        <end position="152"/>
    </location>
</feature>
<dbReference type="Pfam" id="PF03099">
    <property type="entry name" value="BPL_LplA_LipB"/>
    <property type="match status" value="1"/>
</dbReference>
<dbReference type="EMBL" id="JQCQ01000005">
    <property type="protein sequence ID" value="KRO25881.1"/>
    <property type="molecule type" value="Genomic_DNA"/>
</dbReference>
<organism evidence="6 7">
    <name type="scientific">Pediococcus argentinicus</name>
    <dbReference type="NCBI Taxonomy" id="480391"/>
    <lineage>
        <taxon>Bacteria</taxon>
        <taxon>Bacillati</taxon>
        <taxon>Bacillota</taxon>
        <taxon>Bacilli</taxon>
        <taxon>Lactobacillales</taxon>
        <taxon>Lactobacillaceae</taxon>
        <taxon>Pediococcus</taxon>
    </lineage>
</organism>
<keyword evidence="2" id="KW-0092">Biotin</keyword>
<dbReference type="GO" id="GO:0016740">
    <property type="term" value="F:transferase activity"/>
    <property type="evidence" value="ECO:0007669"/>
    <property type="project" value="UniProtKB-ARBA"/>
</dbReference>
<dbReference type="EC" id="6.3.4.15" evidence="3"/>
<dbReference type="InterPro" id="IPR003142">
    <property type="entry name" value="BPL_C"/>
</dbReference>
<evidence type="ECO:0000256" key="3">
    <source>
        <dbReference type="ARBA" id="ARBA00024227"/>
    </source>
</evidence>